<gene>
    <name evidence="2" type="ORF">FSB_LOCUS7496</name>
</gene>
<accession>A0A2N9EYH6</accession>
<organism evidence="2">
    <name type="scientific">Fagus sylvatica</name>
    <name type="common">Beechnut</name>
    <dbReference type="NCBI Taxonomy" id="28930"/>
    <lineage>
        <taxon>Eukaryota</taxon>
        <taxon>Viridiplantae</taxon>
        <taxon>Streptophyta</taxon>
        <taxon>Embryophyta</taxon>
        <taxon>Tracheophyta</taxon>
        <taxon>Spermatophyta</taxon>
        <taxon>Magnoliopsida</taxon>
        <taxon>eudicotyledons</taxon>
        <taxon>Gunneridae</taxon>
        <taxon>Pentapetalae</taxon>
        <taxon>rosids</taxon>
        <taxon>fabids</taxon>
        <taxon>Fagales</taxon>
        <taxon>Fagaceae</taxon>
        <taxon>Fagus</taxon>
    </lineage>
</organism>
<feature type="compositionally biased region" description="Polar residues" evidence="1">
    <location>
        <begin position="118"/>
        <end position="128"/>
    </location>
</feature>
<dbReference type="AlphaFoldDB" id="A0A2N9EYH6"/>
<dbReference type="EMBL" id="OIVN01000402">
    <property type="protein sequence ID" value="SPC79614.1"/>
    <property type="molecule type" value="Genomic_DNA"/>
</dbReference>
<feature type="region of interest" description="Disordered" evidence="1">
    <location>
        <begin position="75"/>
        <end position="134"/>
    </location>
</feature>
<feature type="compositionally biased region" description="Basic and acidic residues" evidence="1">
    <location>
        <begin position="96"/>
        <end position="117"/>
    </location>
</feature>
<name>A0A2N9EYH6_FAGSY</name>
<reference evidence="2" key="1">
    <citation type="submission" date="2018-02" db="EMBL/GenBank/DDBJ databases">
        <authorList>
            <person name="Cohen D.B."/>
            <person name="Kent A.D."/>
        </authorList>
    </citation>
    <scope>NUCLEOTIDE SEQUENCE</scope>
</reference>
<evidence type="ECO:0000256" key="1">
    <source>
        <dbReference type="SAM" id="MobiDB-lite"/>
    </source>
</evidence>
<proteinExistence type="predicted"/>
<sequence length="342" mass="39820">MMFPHHGRSYTSGLTWQNGKMLLGEDTLQQRFQDSVLDRFYTLEQESERMTIARFKSGLRYEIKKEMSHRLHAERIKQQGQPVETPKQRTKVPQTEVRKLEQDADSMQRSEPGEQAKEPTQQTETSRQLGDDSKQQLESLMEEKLVDENSFEQIHESQGKDVKFAIVGKEIDKPATIHPTVVPNTSQPVTHIILQQDKIETKEYIMMKEEIEEMEKSVPMLQHVPQDKDMSLAMMVPIIEFVIPEKFNVPIGEKDVPLSSWIQATKKIKNTPSQAFYPVSRMLFKRPGILLLRHFKTRGRVFSNQGRMMRTVKRSSRKNKIKDKNIQELWSSFDVGPSRHLS</sequence>
<evidence type="ECO:0000313" key="2">
    <source>
        <dbReference type="EMBL" id="SPC79614.1"/>
    </source>
</evidence>
<protein>
    <submittedName>
        <fullName evidence="2">Uncharacterized protein</fullName>
    </submittedName>
</protein>